<dbReference type="Proteomes" id="UP000321389">
    <property type="component" value="Chromosome"/>
</dbReference>
<dbReference type="SUPFAM" id="SSF54909">
    <property type="entry name" value="Dimeric alpha+beta barrel"/>
    <property type="match status" value="1"/>
</dbReference>
<evidence type="ECO:0000313" key="2">
    <source>
        <dbReference type="EMBL" id="QDY99387.1"/>
    </source>
</evidence>
<dbReference type="EMBL" id="CP042301">
    <property type="protein sequence ID" value="QDY99387.1"/>
    <property type="molecule type" value="Genomic_DNA"/>
</dbReference>
<sequence>MAKLVALYRMPKDTEAFDRYYYGTHVPIARLVPGLKKYDVSNGPVASPTGASDYHLVATLYFDSIADIHAGLASAEGQAAAADLANFADGGVELLMFDTHEV</sequence>
<protein>
    <submittedName>
        <fullName evidence="2">EthD family reductase</fullName>
    </submittedName>
</protein>
<feature type="domain" description="EthD" evidence="1">
    <location>
        <begin position="13"/>
        <end position="90"/>
    </location>
</feature>
<evidence type="ECO:0000259" key="1">
    <source>
        <dbReference type="Pfam" id="PF07110"/>
    </source>
</evidence>
<dbReference type="PANTHER" id="PTHR40260">
    <property type="entry name" value="BLR8190 PROTEIN"/>
    <property type="match status" value="1"/>
</dbReference>
<accession>A0A5B8KUZ6</accession>
<dbReference type="Pfam" id="PF07110">
    <property type="entry name" value="EthD"/>
    <property type="match status" value="1"/>
</dbReference>
<dbReference type="AlphaFoldDB" id="A0A5B8KUZ6"/>
<dbReference type="InterPro" id="IPR011008">
    <property type="entry name" value="Dimeric_a/b-barrel"/>
</dbReference>
<dbReference type="Gene3D" id="3.30.70.100">
    <property type="match status" value="1"/>
</dbReference>
<name>A0A5B8KUZ6_9HYPH</name>
<reference evidence="2" key="1">
    <citation type="submission" date="2020-04" db="EMBL/GenBank/DDBJ databases">
        <title>Nitratireductor sp. nov. isolated from mangrove soil.</title>
        <authorList>
            <person name="Ye Y."/>
        </authorList>
    </citation>
    <scope>NUCLEOTIDE SEQUENCE</scope>
    <source>
        <strain evidence="2">SY7</strain>
    </source>
</reference>
<proteinExistence type="predicted"/>
<dbReference type="RefSeq" id="WP_146298043.1">
    <property type="nucleotide sequence ID" value="NZ_CP042301.2"/>
</dbReference>
<keyword evidence="3" id="KW-1185">Reference proteome</keyword>
<dbReference type="GO" id="GO:0016491">
    <property type="term" value="F:oxidoreductase activity"/>
    <property type="evidence" value="ECO:0007669"/>
    <property type="project" value="InterPro"/>
</dbReference>
<organism evidence="2 3">
    <name type="scientific">Nitratireductor mangrovi</name>
    <dbReference type="NCBI Taxonomy" id="2599600"/>
    <lineage>
        <taxon>Bacteria</taxon>
        <taxon>Pseudomonadati</taxon>
        <taxon>Pseudomonadota</taxon>
        <taxon>Alphaproteobacteria</taxon>
        <taxon>Hyphomicrobiales</taxon>
        <taxon>Phyllobacteriaceae</taxon>
        <taxon>Nitratireductor</taxon>
    </lineage>
</organism>
<evidence type="ECO:0000313" key="3">
    <source>
        <dbReference type="Proteomes" id="UP000321389"/>
    </source>
</evidence>
<dbReference type="OrthoDB" id="5294870at2"/>
<dbReference type="InterPro" id="IPR009799">
    <property type="entry name" value="EthD_dom"/>
</dbReference>
<dbReference type="KEGG" id="niy:FQ775_02795"/>
<dbReference type="PANTHER" id="PTHR40260:SF2">
    <property type="entry name" value="BLR8190 PROTEIN"/>
    <property type="match status" value="1"/>
</dbReference>
<dbReference type="NCBIfam" id="TIGR02118">
    <property type="entry name" value="EthD family reductase"/>
    <property type="match status" value="1"/>
</dbReference>
<gene>
    <name evidence="2" type="ORF">FQ775_02795</name>
</gene>